<dbReference type="InterPro" id="IPR037992">
    <property type="entry name" value="TRAPPC6/Trs33"/>
</dbReference>
<dbReference type="Proteomes" id="UP000594263">
    <property type="component" value="Unplaced"/>
</dbReference>
<dbReference type="SUPFAM" id="SSF111126">
    <property type="entry name" value="Ligand-binding domain in the NO signalling and Golgi transport"/>
    <property type="match status" value="1"/>
</dbReference>
<dbReference type="AlphaFoldDB" id="A0A7N0UM36"/>
<dbReference type="Pfam" id="PF04051">
    <property type="entry name" value="TRAPP"/>
    <property type="match status" value="1"/>
</dbReference>
<evidence type="ECO:0000313" key="3">
    <source>
        <dbReference type="Proteomes" id="UP000594263"/>
    </source>
</evidence>
<reference evidence="2" key="1">
    <citation type="submission" date="2021-01" db="UniProtKB">
        <authorList>
            <consortium name="EnsemblPlants"/>
        </authorList>
    </citation>
    <scope>IDENTIFICATION</scope>
</reference>
<dbReference type="InterPro" id="IPR007194">
    <property type="entry name" value="TRAPP_component"/>
</dbReference>
<dbReference type="PANTHER" id="PTHR12817">
    <property type="entry name" value="TRAFFICKING PROTEIN PARTICLE COMPLEX SUBUNIT 6B"/>
    <property type="match status" value="1"/>
</dbReference>
<proteinExistence type="inferred from homology"/>
<accession>A0A7N0UM36</accession>
<comment type="similarity">
    <text evidence="1">Belongs to the TRAPP small subunits family. BET3 subfamily.</text>
</comment>
<dbReference type="Gene3D" id="3.30.1380.20">
    <property type="entry name" value="Trafficking protein particle complex subunit 3"/>
    <property type="match status" value="1"/>
</dbReference>
<dbReference type="GO" id="GO:0006888">
    <property type="term" value="P:endoplasmic reticulum to Golgi vesicle-mediated transport"/>
    <property type="evidence" value="ECO:0007669"/>
    <property type="project" value="TreeGrafter"/>
</dbReference>
<dbReference type="GO" id="GO:0005802">
    <property type="term" value="C:trans-Golgi network"/>
    <property type="evidence" value="ECO:0007669"/>
    <property type="project" value="TreeGrafter"/>
</dbReference>
<evidence type="ECO:0000313" key="2">
    <source>
        <dbReference type="EnsemblPlants" id="Kaladp0075s0067.1.v1.1"/>
    </source>
</evidence>
<dbReference type="InterPro" id="IPR024096">
    <property type="entry name" value="NO_sig/Golgi_transp_ligand-bd"/>
</dbReference>
<dbReference type="GO" id="GO:0005801">
    <property type="term" value="C:cis-Golgi network"/>
    <property type="evidence" value="ECO:0007669"/>
    <property type="project" value="TreeGrafter"/>
</dbReference>
<dbReference type="GO" id="GO:0030008">
    <property type="term" value="C:TRAPP complex"/>
    <property type="evidence" value="ECO:0007669"/>
    <property type="project" value="TreeGrafter"/>
</dbReference>
<keyword evidence="3" id="KW-1185">Reference proteome</keyword>
<sequence>MDRPIFGDHLEAIKFICKYFCSELFKKQIDILKTNPKGTFVFQDNPFRWLTRLSVEPTPESPDASDDPESKAVVQISFHSYPQEHTAKKKSFCMLLNPLHLQRFLMHYIYKRVQAFSYMSSYLFLCHDTHEVLRRGHYLAYPYSRTNLHVYPK</sequence>
<dbReference type="EnsemblPlants" id="Kaladp0075s0067.1.v1.1">
    <property type="protein sequence ID" value="Kaladp0075s0067.1.v1.1"/>
    <property type="gene ID" value="Kaladp0075s0067.v1.1"/>
</dbReference>
<organism evidence="2 3">
    <name type="scientific">Kalanchoe fedtschenkoi</name>
    <name type="common">Lavender scallops</name>
    <name type="synonym">South American air plant</name>
    <dbReference type="NCBI Taxonomy" id="63787"/>
    <lineage>
        <taxon>Eukaryota</taxon>
        <taxon>Viridiplantae</taxon>
        <taxon>Streptophyta</taxon>
        <taxon>Embryophyta</taxon>
        <taxon>Tracheophyta</taxon>
        <taxon>Spermatophyta</taxon>
        <taxon>Magnoliopsida</taxon>
        <taxon>eudicotyledons</taxon>
        <taxon>Gunneridae</taxon>
        <taxon>Pentapetalae</taxon>
        <taxon>Saxifragales</taxon>
        <taxon>Crassulaceae</taxon>
        <taxon>Kalanchoe</taxon>
    </lineage>
</organism>
<dbReference type="PANTHER" id="PTHR12817:SF0">
    <property type="entry name" value="GEO08327P1"/>
    <property type="match status" value="1"/>
</dbReference>
<name>A0A7N0UM36_KALFE</name>
<dbReference type="Gramene" id="Kaladp0075s0067.1.v1.1">
    <property type="protein sequence ID" value="Kaladp0075s0067.1.v1.1"/>
    <property type="gene ID" value="Kaladp0075s0067.v1.1"/>
</dbReference>
<protein>
    <submittedName>
        <fullName evidence="2">Uncharacterized protein</fullName>
    </submittedName>
</protein>
<evidence type="ECO:0000256" key="1">
    <source>
        <dbReference type="ARBA" id="ARBA00006218"/>
    </source>
</evidence>